<dbReference type="Proteomes" id="UP000018208">
    <property type="component" value="Unassembled WGS sequence"/>
</dbReference>
<accession>V6LPI3</accession>
<keyword evidence="1" id="KW-0175">Coiled coil</keyword>
<evidence type="ECO:0000313" key="2">
    <source>
        <dbReference type="EMBL" id="EST46515.1"/>
    </source>
</evidence>
<proteinExistence type="predicted"/>
<evidence type="ECO:0000313" key="3">
    <source>
        <dbReference type="EMBL" id="KAH0571408.1"/>
    </source>
</evidence>
<protein>
    <submittedName>
        <fullName evidence="2">Uncharacterized protein</fullName>
    </submittedName>
</protein>
<reference evidence="2 3" key="1">
    <citation type="journal article" date="2014" name="PLoS Genet.">
        <title>The Genome of Spironucleus salmonicida Highlights a Fish Pathogen Adapted to Fluctuating Environments.</title>
        <authorList>
            <person name="Xu F."/>
            <person name="Jerlstrom-Hultqvist J."/>
            <person name="Einarsson E."/>
            <person name="Astvaldsson A."/>
            <person name="Svard S.G."/>
            <person name="Andersson J.O."/>
        </authorList>
    </citation>
    <scope>NUCLEOTIDE SEQUENCE</scope>
    <source>
        <strain evidence="3">ATCC 50377</strain>
    </source>
</reference>
<dbReference type="KEGG" id="ssao:94301732"/>
<reference evidence="3" key="2">
    <citation type="submission" date="2020-12" db="EMBL/GenBank/DDBJ databases">
        <title>New Spironucleus salmonicida genome in near-complete chromosomes.</title>
        <authorList>
            <person name="Xu F."/>
            <person name="Kurt Z."/>
            <person name="Jimenez-Gonzalez A."/>
            <person name="Astvaldsson A."/>
            <person name="Andersson J.O."/>
            <person name="Svard S.G."/>
        </authorList>
    </citation>
    <scope>NUCLEOTIDE SEQUENCE</scope>
    <source>
        <strain evidence="3">ATCC 50377</strain>
    </source>
</reference>
<evidence type="ECO:0000256" key="1">
    <source>
        <dbReference type="SAM" id="Coils"/>
    </source>
</evidence>
<feature type="coiled-coil region" evidence="1">
    <location>
        <begin position="2"/>
        <end position="50"/>
    </location>
</feature>
<evidence type="ECO:0000313" key="4">
    <source>
        <dbReference type="Proteomes" id="UP000018208"/>
    </source>
</evidence>
<dbReference type="EMBL" id="AUWU02000007">
    <property type="protein sequence ID" value="KAH0571408.1"/>
    <property type="molecule type" value="Genomic_DNA"/>
</dbReference>
<dbReference type="RefSeq" id="XP_067762181.1">
    <property type="nucleotide sequence ID" value="XM_067911494.1"/>
</dbReference>
<name>V6LPI3_9EUKA</name>
<dbReference type="AlphaFoldDB" id="V6LPI3"/>
<dbReference type="GeneID" id="94301732"/>
<organism evidence="2">
    <name type="scientific">Spironucleus salmonicida</name>
    <dbReference type="NCBI Taxonomy" id="348837"/>
    <lineage>
        <taxon>Eukaryota</taxon>
        <taxon>Metamonada</taxon>
        <taxon>Diplomonadida</taxon>
        <taxon>Hexamitidae</taxon>
        <taxon>Hexamitinae</taxon>
        <taxon>Spironucleus</taxon>
    </lineage>
</organism>
<dbReference type="EMBL" id="KI546073">
    <property type="protein sequence ID" value="EST46515.1"/>
    <property type="molecule type" value="Genomic_DNA"/>
</dbReference>
<sequence length="129" mass="15421">MNNNIEQLVQQIQQREQDLNLRELQLNQYQEQLQQQVQQFNIEKANFYQERQQFNISQQAISNHSQQQNEVIEALKISLTYQQPVPATSHLFDQSHSFDYFNQSLQTNQPLLQYTQLSQNQHTPQPFSQ</sequence>
<gene>
    <name evidence="3" type="ORF">SS50377_27709</name>
    <name evidence="2" type="ORF">SS50377_fx083</name>
</gene>
<keyword evidence="4" id="KW-1185">Reference proteome</keyword>
<dbReference type="VEuPathDB" id="GiardiaDB:SS50377_27709"/>